<dbReference type="Gene3D" id="1.10.287.1490">
    <property type="match status" value="1"/>
</dbReference>
<evidence type="ECO:0000313" key="4">
    <source>
        <dbReference type="Proteomes" id="UP000007431"/>
    </source>
</evidence>
<feature type="coiled-coil region" evidence="1">
    <location>
        <begin position="104"/>
        <end position="162"/>
    </location>
</feature>
<gene>
    <name evidence="3" type="ORF">SCHCODRAFT_108059</name>
</gene>
<feature type="non-terminal residue" evidence="3">
    <location>
        <position position="292"/>
    </location>
</feature>
<dbReference type="HOGENOM" id="CLU_953615_0_0_1"/>
<keyword evidence="1" id="KW-0175">Coiled coil</keyword>
<name>D8Q0X1_SCHCM</name>
<protein>
    <submittedName>
        <fullName evidence="3">Uncharacterized protein</fullName>
    </submittedName>
</protein>
<feature type="compositionally biased region" description="Low complexity" evidence="2">
    <location>
        <begin position="261"/>
        <end position="273"/>
    </location>
</feature>
<organism evidence="4">
    <name type="scientific">Schizophyllum commune (strain H4-8 / FGSC 9210)</name>
    <name type="common">Split gill fungus</name>
    <dbReference type="NCBI Taxonomy" id="578458"/>
    <lineage>
        <taxon>Eukaryota</taxon>
        <taxon>Fungi</taxon>
        <taxon>Dikarya</taxon>
        <taxon>Basidiomycota</taxon>
        <taxon>Agaricomycotina</taxon>
        <taxon>Agaricomycetes</taxon>
        <taxon>Agaricomycetidae</taxon>
        <taxon>Agaricales</taxon>
        <taxon>Schizophyllaceae</taxon>
        <taxon>Schizophyllum</taxon>
    </lineage>
</organism>
<dbReference type="Proteomes" id="UP000007431">
    <property type="component" value="Unassembled WGS sequence"/>
</dbReference>
<dbReference type="RefSeq" id="XP_003032732.1">
    <property type="nucleotide sequence ID" value="XM_003032686.1"/>
</dbReference>
<sequence>MSRSASKSPRDPALPRALQPGSRAGSPSLQPLSPESPASPSSPEPAATVNSAEWRFGNVSPVPPVSAVEGVATEAGVNAGGVALPLPFAGETPQEELSSIRVALIEIDRENAQLREQAARVRDLEGENRGLRQEVGSLRDALSVVEDQRDDASRRLHETDRRLNVQHEELVDVKLQRESYIRELHFEREYVRNLEADKRRVQLELESVRREAVDETNRLSAQIRELMEELRLRVPRALYDRVLRRARDGFERLRGTYGRVSPSASARATSPRSQGSRAGGAVERAGGLADVD</sequence>
<dbReference type="GeneID" id="9595604"/>
<feature type="coiled-coil region" evidence="1">
    <location>
        <begin position="191"/>
        <end position="233"/>
    </location>
</feature>
<evidence type="ECO:0000256" key="1">
    <source>
        <dbReference type="SAM" id="Coils"/>
    </source>
</evidence>
<evidence type="ECO:0000313" key="3">
    <source>
        <dbReference type="EMBL" id="EFI97829.1"/>
    </source>
</evidence>
<dbReference type="AlphaFoldDB" id="D8Q0X1"/>
<dbReference type="EMBL" id="GL377305">
    <property type="protein sequence ID" value="EFI97829.1"/>
    <property type="molecule type" value="Genomic_DNA"/>
</dbReference>
<dbReference type="VEuPathDB" id="FungiDB:SCHCODRAFT_02495707"/>
<accession>D8Q0X1</accession>
<dbReference type="InParanoid" id="D8Q0X1"/>
<feature type="region of interest" description="Disordered" evidence="2">
    <location>
        <begin position="1"/>
        <end position="60"/>
    </location>
</feature>
<feature type="compositionally biased region" description="Low complexity" evidence="2">
    <location>
        <begin position="26"/>
        <end position="46"/>
    </location>
</feature>
<keyword evidence="4" id="KW-1185">Reference proteome</keyword>
<feature type="region of interest" description="Disordered" evidence="2">
    <location>
        <begin position="258"/>
        <end position="292"/>
    </location>
</feature>
<dbReference type="KEGG" id="scm:SCHCO_02495707"/>
<evidence type="ECO:0000256" key="2">
    <source>
        <dbReference type="SAM" id="MobiDB-lite"/>
    </source>
</evidence>
<proteinExistence type="predicted"/>
<reference evidence="3 4" key="1">
    <citation type="journal article" date="2010" name="Nat. Biotechnol.">
        <title>Genome sequence of the model mushroom Schizophyllum commune.</title>
        <authorList>
            <person name="Ohm R.A."/>
            <person name="de Jong J.F."/>
            <person name="Lugones L.G."/>
            <person name="Aerts A."/>
            <person name="Kothe E."/>
            <person name="Stajich J.E."/>
            <person name="de Vries R.P."/>
            <person name="Record E."/>
            <person name="Levasseur A."/>
            <person name="Baker S.E."/>
            <person name="Bartholomew K.A."/>
            <person name="Coutinho P.M."/>
            <person name="Erdmann S."/>
            <person name="Fowler T.J."/>
            <person name="Gathman A.C."/>
            <person name="Lombard V."/>
            <person name="Henrissat B."/>
            <person name="Knabe N."/>
            <person name="Kuees U."/>
            <person name="Lilly W.W."/>
            <person name="Lindquist E."/>
            <person name="Lucas S."/>
            <person name="Magnuson J.K."/>
            <person name="Piumi F."/>
            <person name="Raudaskoski M."/>
            <person name="Salamov A."/>
            <person name="Schmutz J."/>
            <person name="Schwarze F.W.M.R."/>
            <person name="vanKuyk P.A."/>
            <person name="Horton J.S."/>
            <person name="Grigoriev I.V."/>
            <person name="Woesten H.A.B."/>
        </authorList>
    </citation>
    <scope>NUCLEOTIDE SEQUENCE [LARGE SCALE GENOMIC DNA]</scope>
    <source>
        <strain evidence="4">H4-8 / FGSC 9210</strain>
    </source>
</reference>